<proteinExistence type="predicted"/>
<dbReference type="GO" id="GO:0004832">
    <property type="term" value="F:valine-tRNA ligase activity"/>
    <property type="evidence" value="ECO:0007669"/>
    <property type="project" value="UniProtKB-EC"/>
</dbReference>
<accession>A0A3S3LS17</accession>
<evidence type="ECO:0000313" key="2">
    <source>
        <dbReference type="Proteomes" id="UP000285970"/>
    </source>
</evidence>
<evidence type="ECO:0000313" key="1">
    <source>
        <dbReference type="EMBL" id="RWR15696.1"/>
    </source>
</evidence>
<protein>
    <submittedName>
        <fullName evidence="1">Valine--tRNA ligase</fullName>
        <ecNumber evidence="1">6.1.1.9</ecNumber>
    </submittedName>
</protein>
<gene>
    <name evidence="1" type="primary">valS</name>
    <name evidence="1" type="ORF">D8Y23_15785</name>
</gene>
<dbReference type="EMBL" id="RBZY01000093">
    <property type="protein sequence ID" value="RWR15696.1"/>
    <property type="molecule type" value="Genomic_DNA"/>
</dbReference>
<comment type="caution">
    <text evidence="1">The sequence shown here is derived from an EMBL/GenBank/DDBJ whole genome shotgun (WGS) entry which is preliminary data.</text>
</comment>
<dbReference type="Proteomes" id="UP000285970">
    <property type="component" value="Unassembled WGS sequence"/>
</dbReference>
<dbReference type="AlphaFoldDB" id="A0A3S3LS17"/>
<reference evidence="1 2" key="1">
    <citation type="journal article" date="2018" name="Front. Microbiol.">
        <title>Novel Insights Into Bacterial Dimethylsulfoniopropionate Catabolism in the East China Sea.</title>
        <authorList>
            <person name="Liu J."/>
            <person name="Liu J."/>
            <person name="Zhang S.H."/>
            <person name="Liang J."/>
            <person name="Lin H."/>
            <person name="Song D."/>
            <person name="Yang G.P."/>
            <person name="Todd J.D."/>
            <person name="Zhang X.H."/>
        </authorList>
    </citation>
    <scope>NUCLEOTIDE SEQUENCE [LARGE SCALE GENOMIC DNA]</scope>
    <source>
        <strain evidence="1 2">ZYFD042</strain>
    </source>
</reference>
<name>A0A3S3LS17_9MICO</name>
<feature type="non-terminal residue" evidence="1">
    <location>
        <position position="1"/>
    </location>
</feature>
<organism evidence="1 2">
    <name type="scientific">Microbacterium enclense</name>
    <dbReference type="NCBI Taxonomy" id="993073"/>
    <lineage>
        <taxon>Bacteria</taxon>
        <taxon>Bacillati</taxon>
        <taxon>Actinomycetota</taxon>
        <taxon>Actinomycetes</taxon>
        <taxon>Micrococcales</taxon>
        <taxon>Microbacteriaceae</taxon>
        <taxon>Microbacterium</taxon>
    </lineage>
</organism>
<dbReference type="EC" id="6.1.1.9" evidence="1"/>
<keyword evidence="1" id="KW-0436">Ligase</keyword>
<sequence length="90" mass="9516">AAWPEPLGIQGDPLVLTAVGEALIGIRRAKTEAKASQKTPVLSLTIHSPRVAALRLAEGDLRAVGRIETITFVEADTTAVTDIVFAPQED</sequence>